<keyword evidence="1" id="KW-1133">Transmembrane helix</keyword>
<proteinExistence type="predicted"/>
<dbReference type="AlphaFoldDB" id="A0A0A9AUN7"/>
<feature type="transmembrane region" description="Helical" evidence="1">
    <location>
        <begin position="87"/>
        <end position="106"/>
    </location>
</feature>
<keyword evidence="1" id="KW-0472">Membrane</keyword>
<name>A0A0A9AUN7_ARUDO</name>
<dbReference type="EMBL" id="GBRH01244322">
    <property type="protein sequence ID" value="JAD53573.1"/>
    <property type="molecule type" value="Transcribed_RNA"/>
</dbReference>
<keyword evidence="1" id="KW-0812">Transmembrane</keyword>
<accession>A0A0A9AUN7</accession>
<organism evidence="2">
    <name type="scientific">Arundo donax</name>
    <name type="common">Giant reed</name>
    <name type="synonym">Donax arundinaceus</name>
    <dbReference type="NCBI Taxonomy" id="35708"/>
    <lineage>
        <taxon>Eukaryota</taxon>
        <taxon>Viridiplantae</taxon>
        <taxon>Streptophyta</taxon>
        <taxon>Embryophyta</taxon>
        <taxon>Tracheophyta</taxon>
        <taxon>Spermatophyta</taxon>
        <taxon>Magnoliopsida</taxon>
        <taxon>Liliopsida</taxon>
        <taxon>Poales</taxon>
        <taxon>Poaceae</taxon>
        <taxon>PACMAD clade</taxon>
        <taxon>Arundinoideae</taxon>
        <taxon>Arundineae</taxon>
        <taxon>Arundo</taxon>
    </lineage>
</organism>
<sequence>MVPYLLMQSAMTGAVGLKTTILRLQRRPYISIVHRNLRSKESHASRQAGSDYAQRMQSQWVQKKSHVFLFGEGCFYGASACSDLQDLFFWLGISFVASLVLAFGSCKFPSASSH</sequence>
<protein>
    <submittedName>
        <fullName evidence="2">Uncharacterized protein</fullName>
    </submittedName>
</protein>
<evidence type="ECO:0000256" key="1">
    <source>
        <dbReference type="SAM" id="Phobius"/>
    </source>
</evidence>
<reference evidence="2" key="1">
    <citation type="submission" date="2014-09" db="EMBL/GenBank/DDBJ databases">
        <authorList>
            <person name="Magalhaes I.L.F."/>
            <person name="Oliveira U."/>
            <person name="Santos F.R."/>
            <person name="Vidigal T.H.D.A."/>
            <person name="Brescovit A.D."/>
            <person name="Santos A.J."/>
        </authorList>
    </citation>
    <scope>NUCLEOTIDE SEQUENCE</scope>
    <source>
        <tissue evidence="2">Shoot tissue taken approximately 20 cm above the soil surface</tissue>
    </source>
</reference>
<reference evidence="2" key="2">
    <citation type="journal article" date="2015" name="Data Brief">
        <title>Shoot transcriptome of the giant reed, Arundo donax.</title>
        <authorList>
            <person name="Barrero R.A."/>
            <person name="Guerrero F.D."/>
            <person name="Moolhuijzen P."/>
            <person name="Goolsby J.A."/>
            <person name="Tidwell J."/>
            <person name="Bellgard S.E."/>
            <person name="Bellgard M.I."/>
        </authorList>
    </citation>
    <scope>NUCLEOTIDE SEQUENCE</scope>
    <source>
        <tissue evidence="2">Shoot tissue taken approximately 20 cm above the soil surface</tissue>
    </source>
</reference>
<evidence type="ECO:0000313" key="2">
    <source>
        <dbReference type="EMBL" id="JAD53573.1"/>
    </source>
</evidence>